<keyword evidence="2" id="KW-1185">Reference proteome</keyword>
<evidence type="ECO:0008006" key="3">
    <source>
        <dbReference type="Google" id="ProtNLM"/>
    </source>
</evidence>
<reference evidence="2" key="1">
    <citation type="submission" date="2016-10" db="EMBL/GenBank/DDBJ databases">
        <authorList>
            <person name="Varghese N."/>
            <person name="Submissions S."/>
        </authorList>
    </citation>
    <scope>NUCLEOTIDE SEQUENCE [LARGE SCALE GENOMIC DNA]</scope>
    <source>
        <strain evidence="2">DSM 28453</strain>
    </source>
</reference>
<evidence type="ECO:0000313" key="1">
    <source>
        <dbReference type="EMBL" id="SFK67103.1"/>
    </source>
</evidence>
<dbReference type="RefSeq" id="WP_139216136.1">
    <property type="nucleotide sequence ID" value="NZ_FOSZ01000001.1"/>
</dbReference>
<proteinExistence type="predicted"/>
<dbReference type="SUPFAM" id="SSF56935">
    <property type="entry name" value="Porins"/>
    <property type="match status" value="1"/>
</dbReference>
<accession>A0A1I4BF74</accession>
<dbReference type="Proteomes" id="UP000198851">
    <property type="component" value="Unassembled WGS sequence"/>
</dbReference>
<organism evidence="1 2">
    <name type="scientific">Shimia haliotis</name>
    <dbReference type="NCBI Taxonomy" id="1280847"/>
    <lineage>
        <taxon>Bacteria</taxon>
        <taxon>Pseudomonadati</taxon>
        <taxon>Pseudomonadota</taxon>
        <taxon>Alphaproteobacteria</taxon>
        <taxon>Rhodobacterales</taxon>
        <taxon>Roseobacteraceae</taxon>
    </lineage>
</organism>
<name>A0A1I4BF74_9RHOB</name>
<protein>
    <recommendedName>
        <fullName evidence="3">Porin</fullName>
    </recommendedName>
</protein>
<dbReference type="EMBL" id="FOSZ01000001">
    <property type="protein sequence ID" value="SFK67103.1"/>
    <property type="molecule type" value="Genomic_DNA"/>
</dbReference>
<dbReference type="OrthoDB" id="974738at2"/>
<gene>
    <name evidence="1" type="ORF">SAMN04488036_101986</name>
</gene>
<dbReference type="AlphaFoldDB" id="A0A1I4BF74"/>
<evidence type="ECO:0000313" key="2">
    <source>
        <dbReference type="Proteomes" id="UP000198851"/>
    </source>
</evidence>
<sequence length="373" mass="39795">MHQSILMRLGQGAAAGAFVMAAGTVSAQENNARFYGFLNPIIVSVDDGFSTNTQLVDNSNAPSRIGLWWETGMASGTLKFNFETALGIRGATSISQGTPDPDFLNYTRASLRKVEFIYEGNFGTISLGQGSMSTDGMAGADLSGTGFISTRSISDLSAGYSFRVAGTGATNPGRTVGGVFNDFDGGRLGRLRYDTPRFGGGFAVGASVGENILVSGADDLNYDISLFYDADRGGMKYSGRLGAGWVDGANGNPDNTSVVGSFSALHLDSGINGTLVAGWRDNSGLGSNYVYTKLGVRRDWLSWGETRLSADFFWGNDSVISGDNGFTWGLQGTQVIESANMEVYVSYRQHQYEEPGVSYEDVGVWGIGGRWFW</sequence>
<dbReference type="STRING" id="1280847.SAMN04488036_101986"/>